<keyword evidence="3" id="KW-0812">Transmembrane</keyword>
<dbReference type="GO" id="GO:0015562">
    <property type="term" value="F:efflux transmembrane transporter activity"/>
    <property type="evidence" value="ECO:0007669"/>
    <property type="project" value="TreeGrafter"/>
</dbReference>
<dbReference type="Gene3D" id="2.40.50.100">
    <property type="match status" value="1"/>
</dbReference>
<comment type="similarity">
    <text evidence="1">Belongs to the membrane fusion protein (MFP) (TC 8.A.1) family.</text>
</comment>
<accession>A0A2Z4ADI9</accession>
<sequence length="405" mass="44953">MNSRTRGVLRSIILSFVILGVAVLFAIYMDKLRSRPEEKEDLPVLPRVEVVRVQLESHRLEVVTHGTVQPRTETSLTSEVSGVIVAVSPNFFPGKFFHENEVLLEIDSTEYRALRAEARSRLAQARLVFKQESAFAEQARDDWNDLGLGEGGDLALRKPQVFRAKMEMEAAEAALEVAERNLRLTTIRAPYTGRVREKSVDIGQVVAARVTPLARIYSVDVAEVRLPISAEEAAFVELPEQYQDDINASDKPEVILEFDYAGRRISRLGFVDRVEGAIEVSTRQTVVVAKVLKPFSRAGASDEPPLKPGQFVRARILGHLIKDAAIIPRGSLHNQLVYVIDAQARLQIRPVRVVRKGIDKVVVAEGLNEGDLVCITPLVFAIEGMEVIVENISGDALPREAKDLP</sequence>
<dbReference type="Gene3D" id="2.40.30.170">
    <property type="match status" value="1"/>
</dbReference>
<dbReference type="Gene3D" id="2.40.420.20">
    <property type="match status" value="1"/>
</dbReference>
<dbReference type="PANTHER" id="PTHR30469:SF12">
    <property type="entry name" value="MULTIDRUG RESISTANCE PROTEIN MDTA"/>
    <property type="match status" value="1"/>
</dbReference>
<evidence type="ECO:0000313" key="6">
    <source>
        <dbReference type="Proteomes" id="UP000247465"/>
    </source>
</evidence>
<organism evidence="5 6">
    <name type="scientific">Candidatus Moanibacter tarae</name>
    <dbReference type="NCBI Taxonomy" id="2200854"/>
    <lineage>
        <taxon>Bacteria</taxon>
        <taxon>Pseudomonadati</taxon>
        <taxon>Verrucomicrobiota</taxon>
        <taxon>Opitutia</taxon>
        <taxon>Puniceicoccales</taxon>
        <taxon>Puniceicoccales incertae sedis</taxon>
        <taxon>Candidatus Moanibacter</taxon>
    </lineage>
</organism>
<proteinExistence type="inferred from homology"/>
<reference evidence="5 6" key="1">
    <citation type="submission" date="2018-06" db="EMBL/GenBank/DDBJ databases">
        <title>Draft Genome Sequence of a Novel Marine Bacterium Related to the Verrucomicrobia.</title>
        <authorList>
            <person name="Vosseberg J."/>
            <person name="Martijn J."/>
            <person name="Ettema T.J.G."/>
        </authorList>
    </citation>
    <scope>NUCLEOTIDE SEQUENCE [LARGE SCALE GENOMIC DNA]</scope>
    <source>
        <strain evidence="5">TARA_B100001123</strain>
    </source>
</reference>
<dbReference type="AlphaFoldDB" id="A0A2Z4ADI9"/>
<dbReference type="Proteomes" id="UP000247465">
    <property type="component" value="Chromosome"/>
</dbReference>
<dbReference type="Pfam" id="PF25917">
    <property type="entry name" value="BSH_RND"/>
    <property type="match status" value="1"/>
</dbReference>
<evidence type="ECO:0000259" key="4">
    <source>
        <dbReference type="Pfam" id="PF25917"/>
    </source>
</evidence>
<evidence type="ECO:0000256" key="2">
    <source>
        <dbReference type="SAM" id="Coils"/>
    </source>
</evidence>
<protein>
    <submittedName>
        <fullName evidence="5">Efflux pump periplasmic linker BepD</fullName>
    </submittedName>
</protein>
<dbReference type="InterPro" id="IPR006143">
    <property type="entry name" value="RND_pump_MFP"/>
</dbReference>
<gene>
    <name evidence="5" type="primary">bepD</name>
    <name evidence="5" type="ORF">DF168_01322</name>
</gene>
<keyword evidence="3" id="KW-1133">Transmembrane helix</keyword>
<dbReference type="Gene3D" id="1.10.287.470">
    <property type="entry name" value="Helix hairpin bin"/>
    <property type="match status" value="1"/>
</dbReference>
<dbReference type="EMBL" id="CP029803">
    <property type="protein sequence ID" value="AWT60121.1"/>
    <property type="molecule type" value="Genomic_DNA"/>
</dbReference>
<name>A0A2Z4ADI9_9BACT</name>
<dbReference type="PANTHER" id="PTHR30469">
    <property type="entry name" value="MULTIDRUG RESISTANCE PROTEIN MDTA"/>
    <property type="match status" value="1"/>
</dbReference>
<dbReference type="SUPFAM" id="SSF111369">
    <property type="entry name" value="HlyD-like secretion proteins"/>
    <property type="match status" value="1"/>
</dbReference>
<feature type="coiled-coil region" evidence="2">
    <location>
        <begin position="161"/>
        <end position="188"/>
    </location>
</feature>
<evidence type="ECO:0000256" key="3">
    <source>
        <dbReference type="SAM" id="Phobius"/>
    </source>
</evidence>
<dbReference type="KEGG" id="mtar:DF168_01322"/>
<evidence type="ECO:0000313" key="5">
    <source>
        <dbReference type="EMBL" id="AWT60121.1"/>
    </source>
</evidence>
<dbReference type="NCBIfam" id="TIGR01730">
    <property type="entry name" value="RND_mfp"/>
    <property type="match status" value="1"/>
</dbReference>
<dbReference type="GO" id="GO:1990281">
    <property type="term" value="C:efflux pump complex"/>
    <property type="evidence" value="ECO:0007669"/>
    <property type="project" value="TreeGrafter"/>
</dbReference>
<keyword evidence="2" id="KW-0175">Coiled coil</keyword>
<feature type="domain" description="Multidrug resistance protein MdtA-like barrel-sandwich hybrid" evidence="4">
    <location>
        <begin position="75"/>
        <end position="208"/>
    </location>
</feature>
<feature type="transmembrane region" description="Helical" evidence="3">
    <location>
        <begin position="12"/>
        <end position="29"/>
    </location>
</feature>
<evidence type="ECO:0000256" key="1">
    <source>
        <dbReference type="ARBA" id="ARBA00009477"/>
    </source>
</evidence>
<dbReference type="InterPro" id="IPR058625">
    <property type="entry name" value="MdtA-like_BSH"/>
</dbReference>
<keyword evidence="3" id="KW-0472">Membrane</keyword>